<reference evidence="2" key="1">
    <citation type="journal article" date="2019" name="Int. J. Syst. Evol. Microbiol.">
        <title>The Global Catalogue of Microorganisms (GCM) 10K type strain sequencing project: providing services to taxonomists for standard genome sequencing and annotation.</title>
        <authorList>
            <consortium name="The Broad Institute Genomics Platform"/>
            <consortium name="The Broad Institute Genome Sequencing Center for Infectious Disease"/>
            <person name="Wu L."/>
            <person name="Ma J."/>
        </authorList>
    </citation>
    <scope>NUCLEOTIDE SEQUENCE [LARGE SCALE GENOMIC DNA]</scope>
    <source>
        <strain evidence="2">CGMCC 1.14993</strain>
    </source>
</reference>
<organism evidence="1 2">
    <name type="scientific">Gottfriedia solisilvae</name>
    <dbReference type="NCBI Taxonomy" id="1516104"/>
    <lineage>
        <taxon>Bacteria</taxon>
        <taxon>Bacillati</taxon>
        <taxon>Bacillota</taxon>
        <taxon>Bacilli</taxon>
        <taxon>Bacillales</taxon>
        <taxon>Bacillaceae</taxon>
        <taxon>Gottfriedia</taxon>
    </lineage>
</organism>
<protein>
    <submittedName>
        <fullName evidence="1">Uncharacterized protein</fullName>
    </submittedName>
</protein>
<dbReference type="RefSeq" id="WP_088002299.1">
    <property type="nucleotide sequence ID" value="NZ_BMHB01000003.1"/>
</dbReference>
<dbReference type="Gene3D" id="3.40.630.30">
    <property type="match status" value="1"/>
</dbReference>
<dbReference type="InterPro" id="IPR027365">
    <property type="entry name" value="GNAT_acetyltra_YdfB-like"/>
</dbReference>
<evidence type="ECO:0000313" key="2">
    <source>
        <dbReference type="Proteomes" id="UP000626244"/>
    </source>
</evidence>
<accession>A0A8J3ANP8</accession>
<dbReference type="Proteomes" id="UP000626244">
    <property type="component" value="Unassembled WGS sequence"/>
</dbReference>
<evidence type="ECO:0000313" key="1">
    <source>
        <dbReference type="EMBL" id="GGI17213.1"/>
    </source>
</evidence>
<dbReference type="SUPFAM" id="SSF55729">
    <property type="entry name" value="Acyl-CoA N-acyltransferases (Nat)"/>
    <property type="match status" value="1"/>
</dbReference>
<proteinExistence type="predicted"/>
<dbReference type="OrthoDB" id="8439474at2"/>
<name>A0A8J3ANP8_9BACI</name>
<dbReference type="Pfam" id="PF12746">
    <property type="entry name" value="GNAT_acetyltran"/>
    <property type="match status" value="1"/>
</dbReference>
<dbReference type="InterPro" id="IPR016181">
    <property type="entry name" value="Acyl_CoA_acyltransferase"/>
</dbReference>
<sequence>MLSDMELLDCHVQVLYKHNEFNQITHINELPYDNAPMIYIGTTKNGKIVRYSNELDENLVNDLDKAIQSSSNIELAEIINMLNIHKQLSSVWIGPAYVFPKLREQKSSTNVIQITHSNKELLKANFPYTYEEFEYKQPCYAIIQDDMAVSICCSARQTSMAAEASLYTLEEFRGKGYGLDVSNAWATDIQSQGRIALYSTSWDNFSSQSVAKKLKLIQYGTDINFS</sequence>
<gene>
    <name evidence="1" type="ORF">GCM10007380_36820</name>
</gene>
<dbReference type="EMBL" id="BMHB01000003">
    <property type="protein sequence ID" value="GGI17213.1"/>
    <property type="molecule type" value="Genomic_DNA"/>
</dbReference>
<keyword evidence="2" id="KW-1185">Reference proteome</keyword>
<dbReference type="AlphaFoldDB" id="A0A8J3ANP8"/>
<comment type="caution">
    <text evidence="1">The sequence shown here is derived from an EMBL/GenBank/DDBJ whole genome shotgun (WGS) entry which is preliminary data.</text>
</comment>